<sequence length="225" mass="25632">MPERANLYISDAHPSRSITFGSNIQFIVEQCKYITQSKQNDREGHTHLHTRSSLLGNVPYKKSLNLLLNDSVITFPMRQKPHRLTLSIKALHSKQVVSILLLKQLESIDHQTEMTASSSLHVILNLSIFGCLLIVDTSGFPSERQRSLNEWFDFFTYLFDDSEETSDNAKTDEKYLICRNCEVIVAASEDVAHKDGIIIYKNTTTKPMELDTTEALQDPKKEEGE</sequence>
<protein>
    <submittedName>
        <fullName evidence="1">Uncharacterized protein</fullName>
    </submittedName>
</protein>
<evidence type="ECO:0000313" key="2">
    <source>
        <dbReference type="Proteomes" id="UP000092460"/>
    </source>
</evidence>
<dbReference type="VEuPathDB" id="VectorBase:GPPI019059"/>
<proteinExistence type="predicted"/>
<dbReference type="Proteomes" id="UP000092460">
    <property type="component" value="Unassembled WGS sequence"/>
</dbReference>
<evidence type="ECO:0000313" key="1">
    <source>
        <dbReference type="EnsemblMetazoa" id="GPPI019059-PA"/>
    </source>
</evidence>
<accession>A0A1B0B4Y1</accession>
<name>A0A1B0B4Y1_9MUSC</name>
<reference evidence="2" key="1">
    <citation type="submission" date="2015-01" db="EMBL/GenBank/DDBJ databases">
        <authorList>
            <person name="Aksoy S."/>
            <person name="Warren W."/>
            <person name="Wilson R.K."/>
        </authorList>
    </citation>
    <scope>NUCLEOTIDE SEQUENCE [LARGE SCALE GENOMIC DNA]</scope>
    <source>
        <strain evidence="2">IAEA</strain>
    </source>
</reference>
<organism evidence="1 2">
    <name type="scientific">Glossina palpalis gambiensis</name>
    <dbReference type="NCBI Taxonomy" id="67801"/>
    <lineage>
        <taxon>Eukaryota</taxon>
        <taxon>Metazoa</taxon>
        <taxon>Ecdysozoa</taxon>
        <taxon>Arthropoda</taxon>
        <taxon>Hexapoda</taxon>
        <taxon>Insecta</taxon>
        <taxon>Pterygota</taxon>
        <taxon>Neoptera</taxon>
        <taxon>Endopterygota</taxon>
        <taxon>Diptera</taxon>
        <taxon>Brachycera</taxon>
        <taxon>Muscomorpha</taxon>
        <taxon>Hippoboscoidea</taxon>
        <taxon>Glossinidae</taxon>
        <taxon>Glossina</taxon>
    </lineage>
</organism>
<dbReference type="EMBL" id="JXJN01008575">
    <property type="status" value="NOT_ANNOTATED_CDS"/>
    <property type="molecule type" value="Genomic_DNA"/>
</dbReference>
<keyword evidence="2" id="KW-1185">Reference proteome</keyword>
<dbReference type="AlphaFoldDB" id="A0A1B0B4Y1"/>
<dbReference type="EnsemblMetazoa" id="GPPI019059-RA">
    <property type="protein sequence ID" value="GPPI019059-PA"/>
    <property type="gene ID" value="GPPI019059"/>
</dbReference>
<reference evidence="1" key="2">
    <citation type="submission" date="2020-05" db="UniProtKB">
        <authorList>
            <consortium name="EnsemblMetazoa"/>
        </authorList>
    </citation>
    <scope>IDENTIFICATION</scope>
    <source>
        <strain evidence="1">IAEA</strain>
    </source>
</reference>